<evidence type="ECO:0000313" key="2">
    <source>
        <dbReference type="EMBL" id="KKG83656.1"/>
    </source>
</evidence>
<dbReference type="Pfam" id="PF00535">
    <property type="entry name" value="Glycos_transf_2"/>
    <property type="match status" value="1"/>
</dbReference>
<comment type="caution">
    <text evidence="2">The sequence shown here is derived from an EMBL/GenBank/DDBJ whole genome shotgun (WGS) entry which is preliminary data.</text>
</comment>
<dbReference type="PANTHER" id="PTHR22916">
    <property type="entry name" value="GLYCOSYLTRANSFERASE"/>
    <property type="match status" value="1"/>
</dbReference>
<organism evidence="2 3">
    <name type="scientific">Methanosarcina mazei</name>
    <name type="common">Methanosarcina frisia</name>
    <dbReference type="NCBI Taxonomy" id="2209"/>
    <lineage>
        <taxon>Archaea</taxon>
        <taxon>Methanobacteriati</taxon>
        <taxon>Methanobacteriota</taxon>
        <taxon>Stenosarchaea group</taxon>
        <taxon>Methanomicrobia</taxon>
        <taxon>Methanosarcinales</taxon>
        <taxon>Methanosarcinaceae</taxon>
        <taxon>Methanosarcina</taxon>
    </lineage>
</organism>
<dbReference type="Proteomes" id="UP000034817">
    <property type="component" value="Unassembled WGS sequence"/>
</dbReference>
<evidence type="ECO:0000259" key="1">
    <source>
        <dbReference type="Pfam" id="PF00535"/>
    </source>
</evidence>
<sequence>MDKTQEPVISICCFSYNHEGYIRDAIEGFLMQETEFPFEIIIHDDASTDRTADIIREYEEKYPEIIKPIYQIENQYSKGLQEIVQIVLSVYKRSKGKYIALCEGDDYWIDPLKLQKQAVEMEKHPEYHICFHPAIIKWDNGAKKDEILGLHTKKSKVFTVEEVILGGGEFMPTNSIMINKSVIPRISSFFDTIRYVPVADYYTQILGAENGGALYLADMMSVYRTGVSDSWSERFKKSDNSEVDLLMTANNKMDEFTNYRYSRQFALMNRRLISKRLKSVCIDIEIRKNLLKSHNDYINLKDKVIWHTIYKHPRTVEILKRMRDFTFHRSL</sequence>
<reference evidence="2 3" key="1">
    <citation type="journal article" date="2015" name="ISME J.">
        <title>Genomic and phenotypic differentiation among Methanosarcina mazei populations from Columbia River sediment.</title>
        <authorList>
            <person name="Youngblut N.D."/>
            <person name="Wirth J.S."/>
            <person name="Henriksen J.R."/>
            <person name="Smith M."/>
            <person name="Simon H."/>
            <person name="Metcalf W.W."/>
            <person name="Whitaker R.J."/>
        </authorList>
    </citation>
    <scope>NUCLEOTIDE SEQUENCE [LARGE SCALE GENOMIC DNA]</scope>
    <source>
        <strain evidence="2 3">3.H.A.2.4</strain>
    </source>
</reference>
<proteinExistence type="predicted"/>
<dbReference type="InterPro" id="IPR029044">
    <property type="entry name" value="Nucleotide-diphossugar_trans"/>
</dbReference>
<dbReference type="AlphaFoldDB" id="A0A0F8I3Y4"/>
<evidence type="ECO:0000313" key="3">
    <source>
        <dbReference type="Proteomes" id="UP000034817"/>
    </source>
</evidence>
<protein>
    <recommendedName>
        <fullName evidence="1">Glycosyltransferase 2-like domain-containing protein</fullName>
    </recommendedName>
</protein>
<dbReference type="InterPro" id="IPR001173">
    <property type="entry name" value="Glyco_trans_2-like"/>
</dbReference>
<name>A0A0F8I3Y4_METMZ</name>
<accession>A0A0F8I3Y4</accession>
<dbReference type="PANTHER" id="PTHR22916:SF3">
    <property type="entry name" value="UDP-GLCNAC:BETAGAL BETA-1,3-N-ACETYLGLUCOSAMINYLTRANSFERASE-LIKE PROTEIN 1"/>
    <property type="match status" value="1"/>
</dbReference>
<feature type="domain" description="Glycosyltransferase 2-like" evidence="1">
    <location>
        <begin position="10"/>
        <end position="148"/>
    </location>
</feature>
<dbReference type="GO" id="GO:0016758">
    <property type="term" value="F:hexosyltransferase activity"/>
    <property type="evidence" value="ECO:0007669"/>
    <property type="project" value="UniProtKB-ARBA"/>
</dbReference>
<dbReference type="EMBL" id="JJPP01000013">
    <property type="protein sequence ID" value="KKG83656.1"/>
    <property type="molecule type" value="Genomic_DNA"/>
</dbReference>
<gene>
    <name evidence="2" type="ORF">DU55_04180</name>
</gene>
<dbReference type="SUPFAM" id="SSF53448">
    <property type="entry name" value="Nucleotide-diphospho-sugar transferases"/>
    <property type="match status" value="1"/>
</dbReference>
<dbReference type="PATRIC" id="fig|2209.72.peg.916"/>
<dbReference type="Gene3D" id="3.90.550.10">
    <property type="entry name" value="Spore Coat Polysaccharide Biosynthesis Protein SpsA, Chain A"/>
    <property type="match status" value="1"/>
</dbReference>
<dbReference type="RefSeq" id="WP_080943421.1">
    <property type="nucleotide sequence ID" value="NZ_JJPP01000013.1"/>
</dbReference>